<keyword evidence="3" id="KW-1185">Reference proteome</keyword>
<sequence length="181" mass="20860">MADPFIGDYRFSGPERTAYNRLTNRDEQWAYLVFARERHAAEDERKANNPRIKHKYRRDRFLVMREWRALDPEEHKNRIKAARTDLNRPDAIDVAVPPGVGSPGSINDFSDIGDSNEDNNDGQWTNGFNYRFARSLWHRGYRQENAPGGYWSAVRLYVGVDDSNKVRDASLPASDSTYCSG</sequence>
<evidence type="ECO:0000256" key="1">
    <source>
        <dbReference type="SAM" id="MobiDB-lite"/>
    </source>
</evidence>
<evidence type="ECO:0000313" key="2">
    <source>
        <dbReference type="EMBL" id="KAF2439357.1"/>
    </source>
</evidence>
<gene>
    <name evidence="2" type="ORF">P171DRAFT_121325</name>
</gene>
<comment type="caution">
    <text evidence="2">The sequence shown here is derived from an EMBL/GenBank/DDBJ whole genome shotgun (WGS) entry which is preliminary data.</text>
</comment>
<name>A0A9P4U7U3_9PLEO</name>
<dbReference type="AlphaFoldDB" id="A0A9P4U7U3"/>
<organism evidence="2 3">
    <name type="scientific">Karstenula rhodostoma CBS 690.94</name>
    <dbReference type="NCBI Taxonomy" id="1392251"/>
    <lineage>
        <taxon>Eukaryota</taxon>
        <taxon>Fungi</taxon>
        <taxon>Dikarya</taxon>
        <taxon>Ascomycota</taxon>
        <taxon>Pezizomycotina</taxon>
        <taxon>Dothideomycetes</taxon>
        <taxon>Pleosporomycetidae</taxon>
        <taxon>Pleosporales</taxon>
        <taxon>Massarineae</taxon>
        <taxon>Didymosphaeriaceae</taxon>
        <taxon>Karstenula</taxon>
    </lineage>
</organism>
<protein>
    <submittedName>
        <fullName evidence="2">Uncharacterized protein</fullName>
    </submittedName>
</protein>
<proteinExistence type="predicted"/>
<dbReference type="Proteomes" id="UP000799764">
    <property type="component" value="Unassembled WGS sequence"/>
</dbReference>
<accession>A0A9P4U7U3</accession>
<feature type="region of interest" description="Disordered" evidence="1">
    <location>
        <begin position="95"/>
        <end position="124"/>
    </location>
</feature>
<reference evidence="2" key="1">
    <citation type="journal article" date="2020" name="Stud. Mycol.">
        <title>101 Dothideomycetes genomes: a test case for predicting lifestyles and emergence of pathogens.</title>
        <authorList>
            <person name="Haridas S."/>
            <person name="Albert R."/>
            <person name="Binder M."/>
            <person name="Bloem J."/>
            <person name="Labutti K."/>
            <person name="Salamov A."/>
            <person name="Andreopoulos B."/>
            <person name="Baker S."/>
            <person name="Barry K."/>
            <person name="Bills G."/>
            <person name="Bluhm B."/>
            <person name="Cannon C."/>
            <person name="Castanera R."/>
            <person name="Culley D."/>
            <person name="Daum C."/>
            <person name="Ezra D."/>
            <person name="Gonzalez J."/>
            <person name="Henrissat B."/>
            <person name="Kuo A."/>
            <person name="Liang C."/>
            <person name="Lipzen A."/>
            <person name="Lutzoni F."/>
            <person name="Magnuson J."/>
            <person name="Mondo S."/>
            <person name="Nolan M."/>
            <person name="Ohm R."/>
            <person name="Pangilinan J."/>
            <person name="Park H.-J."/>
            <person name="Ramirez L."/>
            <person name="Alfaro M."/>
            <person name="Sun H."/>
            <person name="Tritt A."/>
            <person name="Yoshinaga Y."/>
            <person name="Zwiers L.-H."/>
            <person name="Turgeon B."/>
            <person name="Goodwin S."/>
            <person name="Spatafora J."/>
            <person name="Crous P."/>
            <person name="Grigoriev I."/>
        </authorList>
    </citation>
    <scope>NUCLEOTIDE SEQUENCE</scope>
    <source>
        <strain evidence="2">CBS 690.94</strain>
    </source>
</reference>
<dbReference type="OrthoDB" id="10393449at2759"/>
<evidence type="ECO:0000313" key="3">
    <source>
        <dbReference type="Proteomes" id="UP000799764"/>
    </source>
</evidence>
<dbReference type="EMBL" id="MU001509">
    <property type="protein sequence ID" value="KAF2439357.1"/>
    <property type="molecule type" value="Genomic_DNA"/>
</dbReference>